<comment type="similarity">
    <text evidence="3">Belongs to the histone H3 family.</text>
</comment>
<keyword evidence="7" id="KW-0539">Nucleus</keyword>
<keyword evidence="5" id="KW-0007">Acetylation</keyword>
<protein>
    <recommendedName>
        <fullName evidence="10">Core Histone H2A/H2B/H3 domain-containing protein</fullName>
    </recommendedName>
</protein>
<accession>A0A7N0TQN2</accession>
<evidence type="ECO:0000256" key="8">
    <source>
        <dbReference type="ARBA" id="ARBA00023269"/>
    </source>
</evidence>
<evidence type="ECO:0000256" key="5">
    <source>
        <dbReference type="ARBA" id="ARBA00022990"/>
    </source>
</evidence>
<dbReference type="InterPro" id="IPR009072">
    <property type="entry name" value="Histone-fold"/>
</dbReference>
<evidence type="ECO:0000256" key="2">
    <source>
        <dbReference type="ARBA" id="ARBA00004286"/>
    </source>
</evidence>
<evidence type="ECO:0000256" key="1">
    <source>
        <dbReference type="ARBA" id="ARBA00004123"/>
    </source>
</evidence>
<keyword evidence="6" id="KW-0238">DNA-binding</keyword>
<dbReference type="SUPFAM" id="SSF47113">
    <property type="entry name" value="Histone-fold"/>
    <property type="match status" value="1"/>
</dbReference>
<feature type="domain" description="Core Histone H2A/H2B/H3" evidence="10">
    <location>
        <begin position="52"/>
        <end position="139"/>
    </location>
</feature>
<evidence type="ECO:0000313" key="11">
    <source>
        <dbReference type="EnsemblPlants" id="Kaladp0042s0256.1.v1.1.CDS.1"/>
    </source>
</evidence>
<feature type="region of interest" description="Disordered" evidence="9">
    <location>
        <begin position="1"/>
        <end position="51"/>
    </location>
</feature>
<keyword evidence="12" id="KW-1185">Reference proteome</keyword>
<dbReference type="InterPro" id="IPR007125">
    <property type="entry name" value="H2A/H2B/H3"/>
</dbReference>
<dbReference type="PRINTS" id="PR00622">
    <property type="entry name" value="HISTONEH3"/>
</dbReference>
<sequence length="146" mass="16658">MARTKVPAARGRGGPHKSVPKGGGTPESSRRTRSPRNVPETPRRKQHRYKPGMKALREIREIQKSTKLLIPAAPFIRTVREITFQYSTLVTRWTPEALVSLQEASEDYLVHLFEDGMLCALHARRVTLMKKDFELARRLKGIGVTW</sequence>
<dbReference type="CDD" id="cd22911">
    <property type="entry name" value="HFD_H3"/>
    <property type="match status" value="1"/>
</dbReference>
<evidence type="ECO:0000259" key="10">
    <source>
        <dbReference type="Pfam" id="PF00125"/>
    </source>
</evidence>
<dbReference type="OMA" id="TNGPRSK"/>
<organism evidence="11 12">
    <name type="scientific">Kalanchoe fedtschenkoi</name>
    <name type="common">Lavender scallops</name>
    <name type="synonym">South American air plant</name>
    <dbReference type="NCBI Taxonomy" id="63787"/>
    <lineage>
        <taxon>Eukaryota</taxon>
        <taxon>Viridiplantae</taxon>
        <taxon>Streptophyta</taxon>
        <taxon>Embryophyta</taxon>
        <taxon>Tracheophyta</taxon>
        <taxon>Spermatophyta</taxon>
        <taxon>Magnoliopsida</taxon>
        <taxon>eudicotyledons</taxon>
        <taxon>Gunneridae</taxon>
        <taxon>Pentapetalae</taxon>
        <taxon>Saxifragales</taxon>
        <taxon>Crassulaceae</taxon>
        <taxon>Kalanchoe</taxon>
    </lineage>
</organism>
<dbReference type="GO" id="GO:0005634">
    <property type="term" value="C:nucleus"/>
    <property type="evidence" value="ECO:0007669"/>
    <property type="project" value="UniProtKB-SubCell"/>
</dbReference>
<dbReference type="GO" id="GO:0003677">
    <property type="term" value="F:DNA binding"/>
    <property type="evidence" value="ECO:0007669"/>
    <property type="project" value="UniProtKB-KW"/>
</dbReference>
<dbReference type="Proteomes" id="UP000594263">
    <property type="component" value="Unplaced"/>
</dbReference>
<dbReference type="FunFam" id="1.10.20.10:FF:000085">
    <property type="entry name" value="Histone H3.2"/>
    <property type="match status" value="1"/>
</dbReference>
<dbReference type="SMART" id="SM00428">
    <property type="entry name" value="H3"/>
    <property type="match status" value="1"/>
</dbReference>
<keyword evidence="8" id="KW-0544">Nucleosome core</keyword>
<dbReference type="Pfam" id="PF00125">
    <property type="entry name" value="Histone"/>
    <property type="match status" value="1"/>
</dbReference>
<dbReference type="InterPro" id="IPR000164">
    <property type="entry name" value="Histone_H3/CENP-A"/>
</dbReference>
<comment type="subcellular location">
    <subcellularLocation>
        <location evidence="2">Chromosome</location>
    </subcellularLocation>
    <subcellularLocation>
        <location evidence="1">Nucleus</location>
    </subcellularLocation>
</comment>
<dbReference type="Gene3D" id="1.10.20.10">
    <property type="entry name" value="Histone, subunit A"/>
    <property type="match status" value="1"/>
</dbReference>
<name>A0A7N0TQN2_KALFE</name>
<reference evidence="11" key="1">
    <citation type="submission" date="2021-01" db="UniProtKB">
        <authorList>
            <consortium name="EnsemblPlants"/>
        </authorList>
    </citation>
    <scope>IDENTIFICATION</scope>
</reference>
<dbReference type="EnsemblPlants" id="Kaladp0042s0256.1.v1.1">
    <property type="protein sequence ID" value="Kaladp0042s0256.1.v1.1.CDS.1"/>
    <property type="gene ID" value="Kaladp0042s0256.v1.1"/>
</dbReference>
<dbReference type="GO" id="GO:0046982">
    <property type="term" value="F:protein heterodimerization activity"/>
    <property type="evidence" value="ECO:0007669"/>
    <property type="project" value="InterPro"/>
</dbReference>
<evidence type="ECO:0000256" key="6">
    <source>
        <dbReference type="ARBA" id="ARBA00023125"/>
    </source>
</evidence>
<evidence type="ECO:0000256" key="4">
    <source>
        <dbReference type="ARBA" id="ARBA00022454"/>
    </source>
</evidence>
<keyword evidence="4" id="KW-0158">Chromosome</keyword>
<dbReference type="AlphaFoldDB" id="A0A7N0TQN2"/>
<evidence type="ECO:0000256" key="7">
    <source>
        <dbReference type="ARBA" id="ARBA00023242"/>
    </source>
</evidence>
<evidence type="ECO:0000313" key="12">
    <source>
        <dbReference type="Proteomes" id="UP000594263"/>
    </source>
</evidence>
<proteinExistence type="inferred from homology"/>
<dbReference type="GO" id="GO:0030527">
    <property type="term" value="F:structural constituent of chromatin"/>
    <property type="evidence" value="ECO:0007669"/>
    <property type="project" value="InterPro"/>
</dbReference>
<dbReference type="PANTHER" id="PTHR45810:SF17">
    <property type="entry name" value="HISTONE H3-LIKE CENTROMERIC PROTEIN A"/>
    <property type="match status" value="1"/>
</dbReference>
<dbReference type="GO" id="GO:0000786">
    <property type="term" value="C:nucleosome"/>
    <property type="evidence" value="ECO:0007669"/>
    <property type="project" value="UniProtKB-KW"/>
</dbReference>
<evidence type="ECO:0000256" key="9">
    <source>
        <dbReference type="SAM" id="MobiDB-lite"/>
    </source>
</evidence>
<dbReference type="Gramene" id="Kaladp0042s0256.1.v1.1">
    <property type="protein sequence ID" value="Kaladp0042s0256.1.v1.1.CDS.1"/>
    <property type="gene ID" value="Kaladp0042s0256.v1.1"/>
</dbReference>
<dbReference type="PANTHER" id="PTHR45810">
    <property type="entry name" value="HISTONE H3.2"/>
    <property type="match status" value="1"/>
</dbReference>
<evidence type="ECO:0000256" key="3">
    <source>
        <dbReference type="ARBA" id="ARBA00010343"/>
    </source>
</evidence>